<accession>A0A6C0G667</accession>
<reference evidence="3 4" key="1">
    <citation type="submission" date="2020-01" db="EMBL/GenBank/DDBJ databases">
        <title>Paenibacillus sp. nov., isolated from tomato rhizosphere.</title>
        <authorList>
            <person name="Weon H.-Y."/>
            <person name="Lee S.A."/>
        </authorList>
    </citation>
    <scope>NUCLEOTIDE SEQUENCE [LARGE SCALE GENOMIC DNA]</scope>
    <source>
        <strain evidence="3 4">12200R-189</strain>
    </source>
</reference>
<protein>
    <submittedName>
        <fullName evidence="3">Gfo/Idh/MocA family oxidoreductase</fullName>
    </submittedName>
</protein>
<dbReference type="KEGG" id="plyc:GXP70_28070"/>
<dbReference type="Gene3D" id="3.30.360.10">
    <property type="entry name" value="Dihydrodipicolinate Reductase, domain 2"/>
    <property type="match status" value="1"/>
</dbReference>
<dbReference type="InterPro" id="IPR051450">
    <property type="entry name" value="Gfo/Idh/MocA_Oxidoreductases"/>
</dbReference>
<dbReference type="AlphaFoldDB" id="A0A6C0G667"/>
<dbReference type="Gene3D" id="3.40.50.720">
    <property type="entry name" value="NAD(P)-binding Rossmann-like Domain"/>
    <property type="match status" value="1"/>
</dbReference>
<name>A0A6C0G667_9BACL</name>
<dbReference type="InterPro" id="IPR055170">
    <property type="entry name" value="GFO_IDH_MocA-like_dom"/>
</dbReference>
<feature type="domain" description="Gfo/Idh/MocA-like oxidoreductase N-terminal" evidence="1">
    <location>
        <begin position="4"/>
        <end position="107"/>
    </location>
</feature>
<evidence type="ECO:0000259" key="1">
    <source>
        <dbReference type="Pfam" id="PF01408"/>
    </source>
</evidence>
<evidence type="ECO:0000313" key="3">
    <source>
        <dbReference type="EMBL" id="QHT63429.1"/>
    </source>
</evidence>
<dbReference type="PANTHER" id="PTHR43377">
    <property type="entry name" value="BILIVERDIN REDUCTASE A"/>
    <property type="match status" value="1"/>
</dbReference>
<dbReference type="GO" id="GO:0000166">
    <property type="term" value="F:nucleotide binding"/>
    <property type="evidence" value="ECO:0007669"/>
    <property type="project" value="InterPro"/>
</dbReference>
<proteinExistence type="predicted"/>
<dbReference type="PANTHER" id="PTHR43377:SF1">
    <property type="entry name" value="BILIVERDIN REDUCTASE A"/>
    <property type="match status" value="1"/>
</dbReference>
<dbReference type="RefSeq" id="WP_162359954.1">
    <property type="nucleotide sequence ID" value="NZ_CP048209.1"/>
</dbReference>
<gene>
    <name evidence="3" type="ORF">GXP70_28070</name>
</gene>
<dbReference type="SUPFAM" id="SSF51735">
    <property type="entry name" value="NAD(P)-binding Rossmann-fold domains"/>
    <property type="match status" value="1"/>
</dbReference>
<feature type="domain" description="GFO/IDH/MocA-like oxidoreductase" evidence="2">
    <location>
        <begin position="146"/>
        <end position="209"/>
    </location>
</feature>
<dbReference type="InterPro" id="IPR000683">
    <property type="entry name" value="Gfo/Idh/MocA-like_OxRdtase_N"/>
</dbReference>
<evidence type="ECO:0000259" key="2">
    <source>
        <dbReference type="Pfam" id="PF22725"/>
    </source>
</evidence>
<keyword evidence="4" id="KW-1185">Reference proteome</keyword>
<dbReference type="InterPro" id="IPR036291">
    <property type="entry name" value="NAD(P)-bd_dom_sf"/>
</dbReference>
<evidence type="ECO:0000313" key="4">
    <source>
        <dbReference type="Proteomes" id="UP000476064"/>
    </source>
</evidence>
<dbReference type="SUPFAM" id="SSF55347">
    <property type="entry name" value="Glyceraldehyde-3-phosphate dehydrogenase-like, C-terminal domain"/>
    <property type="match status" value="1"/>
</dbReference>
<dbReference type="EMBL" id="CP048209">
    <property type="protein sequence ID" value="QHT63429.1"/>
    <property type="molecule type" value="Genomic_DNA"/>
</dbReference>
<dbReference type="Pfam" id="PF22725">
    <property type="entry name" value="GFO_IDH_MocA_C3"/>
    <property type="match status" value="1"/>
</dbReference>
<organism evidence="3 4">
    <name type="scientific">Paenibacillus lycopersici</name>
    <dbReference type="NCBI Taxonomy" id="2704462"/>
    <lineage>
        <taxon>Bacteria</taxon>
        <taxon>Bacillati</taxon>
        <taxon>Bacillota</taxon>
        <taxon>Bacilli</taxon>
        <taxon>Bacillales</taxon>
        <taxon>Paenibacillaceae</taxon>
        <taxon>Paenibacillus</taxon>
    </lineage>
</organism>
<sequence length="314" mass="35262">MGIHHLRNYLFQPQVEIVGVVDRDANLLRQVKEKYGIPGFSDAEQVMALVDAVSIATPTSTHFTIAQQFLRHGKHVLIEKPITSEAHEARELIALARHNRAVLAVGHIERFNPVMQELETIISGRKPLFIDIHRESPYDARIFDTDVVADLTIHDIDLLRYLLQEPIEVKSAYGVRAHSASSDIIVAQMASSSGVLINITTSRATEQKVREWRLIMRDQLIEADLVERKLHITRSTSVAMEAIRGGAAVQYKQEQVIEKVLVPSYEPLQMEIADFLDAIRTGKSPKVDGNEGLHALEVVKHIQALVADKQIQRS</sequence>
<dbReference type="Proteomes" id="UP000476064">
    <property type="component" value="Chromosome"/>
</dbReference>
<dbReference type="Pfam" id="PF01408">
    <property type="entry name" value="GFO_IDH_MocA"/>
    <property type="match status" value="1"/>
</dbReference>